<name>E2BZZ4_HARSA</name>
<evidence type="ECO:0000256" key="1">
    <source>
        <dbReference type="SAM" id="MobiDB-lite"/>
    </source>
</evidence>
<dbReference type="Proteomes" id="UP000008237">
    <property type="component" value="Unassembled WGS sequence"/>
</dbReference>
<reference evidence="2 3" key="1">
    <citation type="journal article" date="2010" name="Science">
        <title>Genomic comparison of the ants Camponotus floridanus and Harpegnathos saltator.</title>
        <authorList>
            <person name="Bonasio R."/>
            <person name="Zhang G."/>
            <person name="Ye C."/>
            <person name="Mutti N.S."/>
            <person name="Fang X."/>
            <person name="Qin N."/>
            <person name="Donahue G."/>
            <person name="Yang P."/>
            <person name="Li Q."/>
            <person name="Li C."/>
            <person name="Zhang P."/>
            <person name="Huang Z."/>
            <person name="Berger S.L."/>
            <person name="Reinberg D."/>
            <person name="Wang J."/>
            <person name="Liebig J."/>
        </authorList>
    </citation>
    <scope>NUCLEOTIDE SEQUENCE [LARGE SCALE GENOMIC DNA]</scope>
    <source>
        <strain evidence="2 3">R22 G/1</strain>
    </source>
</reference>
<evidence type="ECO:0000313" key="2">
    <source>
        <dbReference type="EMBL" id="EFN78771.1"/>
    </source>
</evidence>
<accession>E2BZZ4</accession>
<evidence type="ECO:0008006" key="4">
    <source>
        <dbReference type="Google" id="ProtNLM"/>
    </source>
</evidence>
<proteinExistence type="predicted"/>
<feature type="compositionally biased region" description="Low complexity" evidence="1">
    <location>
        <begin position="123"/>
        <end position="132"/>
    </location>
</feature>
<dbReference type="OrthoDB" id="7675410at2759"/>
<feature type="region of interest" description="Disordered" evidence="1">
    <location>
        <begin position="109"/>
        <end position="132"/>
    </location>
</feature>
<dbReference type="InParanoid" id="E2BZZ4"/>
<protein>
    <recommendedName>
        <fullName evidence="4">Transposable element P transposase</fullName>
    </recommendedName>
</protein>
<sequence>MEMGVTGKFGHVKNYFEHPTEKNRKVYVFSDTPHPMKTIRNRLYNNCTLQMDPAEPPISWEYFNTLYTKEKHLQAEYRICPKISKNHLYLNSAAKMRIFSKSVTKGLPLTPAGHHAPRRADPGPRLSPSRRGPNSFWLNSISTTQHMLQNSFICHGSKVLCE</sequence>
<keyword evidence="3" id="KW-1185">Reference proteome</keyword>
<gene>
    <name evidence="2" type="ORF">EAI_08236</name>
</gene>
<evidence type="ECO:0000313" key="3">
    <source>
        <dbReference type="Proteomes" id="UP000008237"/>
    </source>
</evidence>
<dbReference type="EMBL" id="GL451708">
    <property type="protein sequence ID" value="EFN78771.1"/>
    <property type="molecule type" value="Genomic_DNA"/>
</dbReference>
<organism evidence="3">
    <name type="scientific">Harpegnathos saltator</name>
    <name type="common">Jerdon's jumping ant</name>
    <dbReference type="NCBI Taxonomy" id="610380"/>
    <lineage>
        <taxon>Eukaryota</taxon>
        <taxon>Metazoa</taxon>
        <taxon>Ecdysozoa</taxon>
        <taxon>Arthropoda</taxon>
        <taxon>Hexapoda</taxon>
        <taxon>Insecta</taxon>
        <taxon>Pterygota</taxon>
        <taxon>Neoptera</taxon>
        <taxon>Endopterygota</taxon>
        <taxon>Hymenoptera</taxon>
        <taxon>Apocrita</taxon>
        <taxon>Aculeata</taxon>
        <taxon>Formicoidea</taxon>
        <taxon>Formicidae</taxon>
        <taxon>Ponerinae</taxon>
        <taxon>Ponerini</taxon>
        <taxon>Harpegnathos</taxon>
    </lineage>
</organism>
<dbReference type="AlphaFoldDB" id="E2BZZ4"/>